<protein>
    <submittedName>
        <fullName evidence="2">69_t:CDS:1</fullName>
    </submittedName>
</protein>
<keyword evidence="1" id="KW-1133">Transmembrane helix</keyword>
<name>A0ABN7URC4_GIGMA</name>
<accession>A0ABN7URC4</accession>
<feature type="non-terminal residue" evidence="2">
    <location>
        <position position="235"/>
    </location>
</feature>
<dbReference type="Proteomes" id="UP000789901">
    <property type="component" value="Unassembled WGS sequence"/>
</dbReference>
<proteinExistence type="predicted"/>
<keyword evidence="3" id="KW-1185">Reference proteome</keyword>
<sequence length="235" mass="25782">MVLWLQASCYWKIFLFTHLDKDPKGTGMVAWFPENATWDTNWLGVYYNPNPTTTLLVYNSNMTYTAYGVGMHPHSSVGTPSVVRFTAPKDGSYALSLTFTHVDDHARNTRTGLYIIHNNLNTLWEGEIFGIGASKSYNSLDCGIKIKTNETIDLIVGQGLTGSVHDNINFASTLVTIDINLLQQNSSNPSSQSSQSNDKIAIIALGASLVFAIIALGTALIFIAFAIVIQMILQK</sequence>
<evidence type="ECO:0000256" key="1">
    <source>
        <dbReference type="SAM" id="Phobius"/>
    </source>
</evidence>
<feature type="transmembrane region" description="Helical" evidence="1">
    <location>
        <begin position="200"/>
        <end position="233"/>
    </location>
</feature>
<evidence type="ECO:0000313" key="3">
    <source>
        <dbReference type="Proteomes" id="UP000789901"/>
    </source>
</evidence>
<dbReference type="EMBL" id="CAJVQB010005315">
    <property type="protein sequence ID" value="CAG8658542.1"/>
    <property type="molecule type" value="Genomic_DNA"/>
</dbReference>
<reference evidence="2 3" key="1">
    <citation type="submission" date="2021-06" db="EMBL/GenBank/DDBJ databases">
        <authorList>
            <person name="Kallberg Y."/>
            <person name="Tangrot J."/>
            <person name="Rosling A."/>
        </authorList>
    </citation>
    <scope>NUCLEOTIDE SEQUENCE [LARGE SCALE GENOMIC DNA]</scope>
    <source>
        <strain evidence="2 3">120-4 pot B 10/14</strain>
    </source>
</reference>
<keyword evidence="1" id="KW-0472">Membrane</keyword>
<gene>
    <name evidence="2" type="ORF">GMARGA_LOCUS9756</name>
</gene>
<comment type="caution">
    <text evidence="2">The sequence shown here is derived from an EMBL/GenBank/DDBJ whole genome shotgun (WGS) entry which is preliminary data.</text>
</comment>
<keyword evidence="1" id="KW-0812">Transmembrane</keyword>
<evidence type="ECO:0000313" key="2">
    <source>
        <dbReference type="EMBL" id="CAG8658542.1"/>
    </source>
</evidence>
<organism evidence="2 3">
    <name type="scientific">Gigaspora margarita</name>
    <dbReference type="NCBI Taxonomy" id="4874"/>
    <lineage>
        <taxon>Eukaryota</taxon>
        <taxon>Fungi</taxon>
        <taxon>Fungi incertae sedis</taxon>
        <taxon>Mucoromycota</taxon>
        <taxon>Glomeromycotina</taxon>
        <taxon>Glomeromycetes</taxon>
        <taxon>Diversisporales</taxon>
        <taxon>Gigasporaceae</taxon>
        <taxon>Gigaspora</taxon>
    </lineage>
</organism>